<dbReference type="AlphaFoldDB" id="A0A9J6CVF6"/>
<evidence type="ECO:0000313" key="7">
    <source>
        <dbReference type="Proteomes" id="UP000821866"/>
    </source>
</evidence>
<evidence type="ECO:0000256" key="1">
    <source>
        <dbReference type="ARBA" id="ARBA00023015"/>
    </source>
</evidence>
<proteinExistence type="predicted"/>
<feature type="compositionally biased region" description="Basic and acidic residues" evidence="4">
    <location>
        <begin position="11"/>
        <end position="20"/>
    </location>
</feature>
<keyword evidence="7" id="KW-1185">Reference proteome</keyword>
<dbReference type="GO" id="GO:0003677">
    <property type="term" value="F:DNA binding"/>
    <property type="evidence" value="ECO:0007669"/>
    <property type="project" value="UniProtKB-KW"/>
</dbReference>
<reference evidence="6" key="2">
    <citation type="submission" date="2021-09" db="EMBL/GenBank/DDBJ databases">
        <authorList>
            <person name="Jia N."/>
            <person name="Wang J."/>
            <person name="Shi W."/>
            <person name="Du L."/>
            <person name="Sun Y."/>
            <person name="Zhan W."/>
            <person name="Jiang J."/>
            <person name="Wang Q."/>
            <person name="Zhang B."/>
            <person name="Ji P."/>
            <person name="Sakyi L.B."/>
            <person name="Cui X."/>
            <person name="Yuan T."/>
            <person name="Jiang B."/>
            <person name="Yang W."/>
            <person name="Lam T.T.-Y."/>
            <person name="Chang Q."/>
            <person name="Ding S."/>
            <person name="Wang X."/>
            <person name="Zhu J."/>
            <person name="Ruan X."/>
            <person name="Zhao L."/>
            <person name="Wei J."/>
            <person name="Que T."/>
            <person name="Du C."/>
            <person name="Cheng J."/>
            <person name="Dai P."/>
            <person name="Han X."/>
            <person name="Huang E."/>
            <person name="Gao Y."/>
            <person name="Liu J."/>
            <person name="Shao H."/>
            <person name="Ye R."/>
            <person name="Li L."/>
            <person name="Wei W."/>
            <person name="Wang X."/>
            <person name="Wang C."/>
            <person name="Huo Q."/>
            <person name="Li W."/>
            <person name="Guo W."/>
            <person name="Chen H."/>
            <person name="Chen S."/>
            <person name="Zhou L."/>
            <person name="Zhou L."/>
            <person name="Ni X."/>
            <person name="Tian J."/>
            <person name="Zhou Y."/>
            <person name="Sheng Y."/>
            <person name="Liu T."/>
            <person name="Pan Y."/>
            <person name="Xia L."/>
            <person name="Li J."/>
            <person name="Zhao F."/>
            <person name="Cao W."/>
        </authorList>
    </citation>
    <scope>NUCLEOTIDE SEQUENCE</scope>
    <source>
        <strain evidence="6">Rmic-2018</strain>
        <tissue evidence="6">Larvae</tissue>
    </source>
</reference>
<dbReference type="InterPro" id="IPR002112">
    <property type="entry name" value="Leuzip_Jun"/>
</dbReference>
<dbReference type="Proteomes" id="UP000821866">
    <property type="component" value="Unassembled WGS sequence"/>
</dbReference>
<organism evidence="6 7">
    <name type="scientific">Rhipicephalus microplus</name>
    <name type="common">Cattle tick</name>
    <name type="synonym">Boophilus microplus</name>
    <dbReference type="NCBI Taxonomy" id="6941"/>
    <lineage>
        <taxon>Eukaryota</taxon>
        <taxon>Metazoa</taxon>
        <taxon>Ecdysozoa</taxon>
        <taxon>Arthropoda</taxon>
        <taxon>Chelicerata</taxon>
        <taxon>Arachnida</taxon>
        <taxon>Acari</taxon>
        <taxon>Parasitiformes</taxon>
        <taxon>Ixodida</taxon>
        <taxon>Ixodoidea</taxon>
        <taxon>Ixodidae</taxon>
        <taxon>Rhipicephalinae</taxon>
        <taxon>Rhipicephalus</taxon>
        <taxon>Boophilus</taxon>
    </lineage>
</organism>
<dbReference type="GO" id="GO:0003700">
    <property type="term" value="F:DNA-binding transcription factor activity"/>
    <property type="evidence" value="ECO:0007669"/>
    <property type="project" value="InterPro"/>
</dbReference>
<accession>A0A9J6CVF6</accession>
<feature type="compositionally biased region" description="Polar residues" evidence="4">
    <location>
        <begin position="33"/>
        <end position="47"/>
    </location>
</feature>
<keyword evidence="3" id="KW-0804">Transcription</keyword>
<name>A0A9J6CVF6_RHIMP</name>
<feature type="compositionally biased region" description="Polar residues" evidence="4">
    <location>
        <begin position="402"/>
        <end position="412"/>
    </location>
</feature>
<feature type="compositionally biased region" description="Polar residues" evidence="4">
    <location>
        <begin position="370"/>
        <end position="380"/>
    </location>
</feature>
<dbReference type="Gene3D" id="1.20.5.170">
    <property type="match status" value="1"/>
</dbReference>
<feature type="region of interest" description="Disordered" evidence="4">
    <location>
        <begin position="312"/>
        <end position="383"/>
    </location>
</feature>
<keyword evidence="2" id="KW-0238">DNA-binding</keyword>
<keyword evidence="1" id="KW-0805">Transcription regulation</keyword>
<feature type="domain" description="BZIP" evidence="5">
    <location>
        <begin position="444"/>
        <end position="458"/>
    </location>
</feature>
<gene>
    <name evidence="6" type="ORF">HPB51_028980</name>
</gene>
<feature type="region of interest" description="Disordered" evidence="4">
    <location>
        <begin position="402"/>
        <end position="440"/>
    </location>
</feature>
<reference evidence="6" key="1">
    <citation type="journal article" date="2020" name="Cell">
        <title>Large-Scale Comparative Analyses of Tick Genomes Elucidate Their Genetic Diversity and Vector Capacities.</title>
        <authorList>
            <consortium name="Tick Genome and Microbiome Consortium (TIGMIC)"/>
            <person name="Jia N."/>
            <person name="Wang J."/>
            <person name="Shi W."/>
            <person name="Du L."/>
            <person name="Sun Y."/>
            <person name="Zhan W."/>
            <person name="Jiang J.F."/>
            <person name="Wang Q."/>
            <person name="Zhang B."/>
            <person name="Ji P."/>
            <person name="Bell-Sakyi L."/>
            <person name="Cui X.M."/>
            <person name="Yuan T.T."/>
            <person name="Jiang B.G."/>
            <person name="Yang W.F."/>
            <person name="Lam T.T."/>
            <person name="Chang Q.C."/>
            <person name="Ding S.J."/>
            <person name="Wang X.J."/>
            <person name="Zhu J.G."/>
            <person name="Ruan X.D."/>
            <person name="Zhao L."/>
            <person name="Wei J.T."/>
            <person name="Ye R.Z."/>
            <person name="Que T.C."/>
            <person name="Du C.H."/>
            <person name="Zhou Y.H."/>
            <person name="Cheng J.X."/>
            <person name="Dai P.F."/>
            <person name="Guo W.B."/>
            <person name="Han X.H."/>
            <person name="Huang E.J."/>
            <person name="Li L.F."/>
            <person name="Wei W."/>
            <person name="Gao Y.C."/>
            <person name="Liu J.Z."/>
            <person name="Shao H.Z."/>
            <person name="Wang X."/>
            <person name="Wang C.C."/>
            <person name="Yang T.C."/>
            <person name="Huo Q.B."/>
            <person name="Li W."/>
            <person name="Chen H.Y."/>
            <person name="Chen S.E."/>
            <person name="Zhou L.G."/>
            <person name="Ni X.B."/>
            <person name="Tian J.H."/>
            <person name="Sheng Y."/>
            <person name="Liu T."/>
            <person name="Pan Y.S."/>
            <person name="Xia L.Y."/>
            <person name="Li J."/>
            <person name="Zhao F."/>
            <person name="Cao W.C."/>
        </authorList>
    </citation>
    <scope>NUCLEOTIDE SEQUENCE</scope>
    <source>
        <strain evidence="6">Rmic-2018</strain>
    </source>
</reference>
<comment type="caution">
    <text evidence="6">The sequence shown here is derived from an EMBL/GenBank/DDBJ whole genome shotgun (WGS) entry which is preliminary data.</text>
</comment>
<feature type="compositionally biased region" description="Low complexity" evidence="4">
    <location>
        <begin position="315"/>
        <end position="329"/>
    </location>
</feature>
<dbReference type="SUPFAM" id="SSF57959">
    <property type="entry name" value="Leucine zipper domain"/>
    <property type="match status" value="1"/>
</dbReference>
<feature type="compositionally biased region" description="Basic and acidic residues" evidence="4">
    <location>
        <begin position="338"/>
        <end position="347"/>
    </location>
</feature>
<evidence type="ECO:0000313" key="6">
    <source>
        <dbReference type="EMBL" id="KAH7934662.1"/>
    </source>
</evidence>
<dbReference type="PRINTS" id="PR00043">
    <property type="entry name" value="LEUZIPPRJUN"/>
</dbReference>
<dbReference type="VEuPathDB" id="VectorBase:LOC119181603"/>
<protein>
    <recommendedName>
        <fullName evidence="5">BZIP domain-containing protein</fullName>
    </recommendedName>
</protein>
<evidence type="ECO:0000256" key="3">
    <source>
        <dbReference type="ARBA" id="ARBA00023163"/>
    </source>
</evidence>
<dbReference type="EMBL" id="JABSTU010006086">
    <property type="protein sequence ID" value="KAH7934662.1"/>
    <property type="molecule type" value="Genomic_DNA"/>
</dbReference>
<sequence>MYHRAQQMEESLSRRGELSSRQRSMILDLDNAGPSQNMREQAHTSSPLPSPDPNMPLLTTPEFEELLLDFSAPETPPMPTTLFQLTEEEEQRCTRLIDGLPEPNLPRQQRTQRQPHPVLQQHVTVGANESDSSSPVSNCSFSLPSSPELMVLKDYVKDNAQTVPTLGLAPPSRYMHSDENRTRESSAQQMTMHATLHQQPRGEEFGSREWIATLNMDNAGRYRHISVQAHCSSLQAFTDMKMLQMTSPEREEIKKGFYVPESPPKPSTRLSRTGQVQQYPRCCIDVLPGAQLQQQLQIPEQPSAVFQQLVTEGPNVSDSSASTSNHSSNLPTWSEHSAMGDHVKDHSQMVPTLGNSPPLCYTISDEDSSNGDVAQQTTMHQELPRWEESRLSMRVMSVELNNTGSHQYSSEQARGMRSVSRPRAKPPLSPTYSSDEKSAKLDAKRWRNRIAQAKCRQRRIDLDTFLEQKLRNLKLETDTMAAAVNRERYQVELLRQRWAMHAKFCDVT</sequence>
<evidence type="ECO:0000256" key="2">
    <source>
        <dbReference type="ARBA" id="ARBA00023125"/>
    </source>
</evidence>
<dbReference type="InterPro" id="IPR046347">
    <property type="entry name" value="bZIP_sf"/>
</dbReference>
<dbReference type="InterPro" id="IPR004827">
    <property type="entry name" value="bZIP"/>
</dbReference>
<evidence type="ECO:0000256" key="4">
    <source>
        <dbReference type="SAM" id="MobiDB-lite"/>
    </source>
</evidence>
<dbReference type="PROSITE" id="PS00036">
    <property type="entry name" value="BZIP_BASIC"/>
    <property type="match status" value="1"/>
</dbReference>
<evidence type="ECO:0000259" key="5">
    <source>
        <dbReference type="PROSITE" id="PS00036"/>
    </source>
</evidence>
<feature type="region of interest" description="Disordered" evidence="4">
    <location>
        <begin position="1"/>
        <end position="58"/>
    </location>
</feature>